<accession>A0ABQ9MRL7</accession>
<dbReference type="EMBL" id="JARPOI010000004">
    <property type="protein sequence ID" value="KAJ9182932.1"/>
    <property type="molecule type" value="Genomic_DNA"/>
</dbReference>
<comment type="caution">
    <text evidence="2">The sequence shown here is derived from an EMBL/GenBank/DDBJ whole genome shotgun (WGS) entry which is preliminary data.</text>
</comment>
<name>A0ABQ9MRL7_HEVBR</name>
<organism evidence="2 3">
    <name type="scientific">Hevea brasiliensis</name>
    <name type="common">Para rubber tree</name>
    <name type="synonym">Siphonia brasiliensis</name>
    <dbReference type="NCBI Taxonomy" id="3981"/>
    <lineage>
        <taxon>Eukaryota</taxon>
        <taxon>Viridiplantae</taxon>
        <taxon>Streptophyta</taxon>
        <taxon>Embryophyta</taxon>
        <taxon>Tracheophyta</taxon>
        <taxon>Spermatophyta</taxon>
        <taxon>Magnoliopsida</taxon>
        <taxon>eudicotyledons</taxon>
        <taxon>Gunneridae</taxon>
        <taxon>Pentapetalae</taxon>
        <taxon>rosids</taxon>
        <taxon>fabids</taxon>
        <taxon>Malpighiales</taxon>
        <taxon>Euphorbiaceae</taxon>
        <taxon>Crotonoideae</taxon>
        <taxon>Micrandreae</taxon>
        <taxon>Hevea</taxon>
    </lineage>
</organism>
<evidence type="ECO:0000256" key="1">
    <source>
        <dbReference type="SAM" id="MobiDB-lite"/>
    </source>
</evidence>
<evidence type="ECO:0000313" key="2">
    <source>
        <dbReference type="EMBL" id="KAJ9182932.1"/>
    </source>
</evidence>
<keyword evidence="3" id="KW-1185">Reference proteome</keyword>
<feature type="region of interest" description="Disordered" evidence="1">
    <location>
        <begin position="51"/>
        <end position="81"/>
    </location>
</feature>
<evidence type="ECO:0000313" key="3">
    <source>
        <dbReference type="Proteomes" id="UP001174677"/>
    </source>
</evidence>
<dbReference type="Proteomes" id="UP001174677">
    <property type="component" value="Chromosome 4"/>
</dbReference>
<sequence>MSLSKDLAVTTLSESKHCKAMGEEFSMEDPTPLLEFASDFTYYPGDQVHPSSLLSHRNISGQLLKRSPPRKEEEGTKSRQT</sequence>
<protein>
    <submittedName>
        <fullName evidence="2">Uncharacterized protein</fullName>
    </submittedName>
</protein>
<feature type="compositionally biased region" description="Basic and acidic residues" evidence="1">
    <location>
        <begin position="69"/>
        <end position="81"/>
    </location>
</feature>
<proteinExistence type="predicted"/>
<reference evidence="2" key="1">
    <citation type="journal article" date="2023" name="Plant Biotechnol. J.">
        <title>Chromosome-level wild Hevea brasiliensis genome provides new tools for genomic-assisted breeding and valuable loci to elevate rubber yield.</title>
        <authorList>
            <person name="Cheng H."/>
            <person name="Song X."/>
            <person name="Hu Y."/>
            <person name="Wu T."/>
            <person name="Yang Q."/>
            <person name="An Z."/>
            <person name="Feng S."/>
            <person name="Deng Z."/>
            <person name="Wu W."/>
            <person name="Zeng X."/>
            <person name="Tu M."/>
            <person name="Wang X."/>
            <person name="Huang H."/>
        </authorList>
    </citation>
    <scope>NUCLEOTIDE SEQUENCE</scope>
    <source>
        <strain evidence="2">MT/VB/25A 57/8</strain>
    </source>
</reference>
<gene>
    <name evidence="2" type="ORF">P3X46_006863</name>
</gene>
<feature type="compositionally biased region" description="Polar residues" evidence="1">
    <location>
        <begin position="51"/>
        <end position="61"/>
    </location>
</feature>